<dbReference type="GO" id="GO:0009414">
    <property type="term" value="P:response to water deprivation"/>
    <property type="evidence" value="ECO:0007669"/>
    <property type="project" value="UniProtKB-ARBA"/>
</dbReference>
<protein>
    <recommendedName>
        <fullName evidence="10">BZIP domain-containing protein</fullName>
    </recommendedName>
</protein>
<dbReference type="Pfam" id="PF00170">
    <property type="entry name" value="bZIP_1"/>
    <property type="match status" value="1"/>
</dbReference>
<evidence type="ECO:0000256" key="9">
    <source>
        <dbReference type="SAM" id="MobiDB-lite"/>
    </source>
</evidence>
<dbReference type="GO" id="GO:0009738">
    <property type="term" value="P:abscisic acid-activated signaling pathway"/>
    <property type="evidence" value="ECO:0007669"/>
    <property type="project" value="UniProtKB-KW"/>
</dbReference>
<dbReference type="SUPFAM" id="SSF57959">
    <property type="entry name" value="Leucine zipper domain"/>
    <property type="match status" value="1"/>
</dbReference>
<evidence type="ECO:0000313" key="12">
    <source>
        <dbReference type="Proteomes" id="UP001417504"/>
    </source>
</evidence>
<dbReference type="InterPro" id="IPR046347">
    <property type="entry name" value="bZIP_sf"/>
</dbReference>
<feature type="region of interest" description="Disordered" evidence="9">
    <location>
        <begin position="90"/>
        <end position="122"/>
    </location>
</feature>
<evidence type="ECO:0000256" key="3">
    <source>
        <dbReference type="ARBA" id="ARBA00022682"/>
    </source>
</evidence>
<dbReference type="GO" id="GO:0045893">
    <property type="term" value="P:positive regulation of DNA-templated transcription"/>
    <property type="evidence" value="ECO:0007669"/>
    <property type="project" value="InterPro"/>
</dbReference>
<evidence type="ECO:0000256" key="5">
    <source>
        <dbReference type="ARBA" id="ARBA00023125"/>
    </source>
</evidence>
<dbReference type="GO" id="GO:0003700">
    <property type="term" value="F:DNA-binding transcription factor activity"/>
    <property type="evidence" value="ECO:0007669"/>
    <property type="project" value="InterPro"/>
</dbReference>
<reference evidence="11 12" key="1">
    <citation type="submission" date="2024-01" db="EMBL/GenBank/DDBJ databases">
        <title>Genome assemblies of Stephania.</title>
        <authorList>
            <person name="Yang L."/>
        </authorList>
    </citation>
    <scope>NUCLEOTIDE SEQUENCE [LARGE SCALE GENOMIC DNA]</scope>
    <source>
        <strain evidence="11">QJT</strain>
        <tissue evidence="11">Leaf</tissue>
    </source>
</reference>
<name>A0AAP0IVZ5_9MAGN</name>
<dbReference type="PROSITE" id="PS00036">
    <property type="entry name" value="BZIP_BASIC"/>
    <property type="match status" value="1"/>
</dbReference>
<dbReference type="Proteomes" id="UP001417504">
    <property type="component" value="Unassembled WGS sequence"/>
</dbReference>
<evidence type="ECO:0000256" key="4">
    <source>
        <dbReference type="ARBA" id="ARBA00023015"/>
    </source>
</evidence>
<evidence type="ECO:0000256" key="1">
    <source>
        <dbReference type="ARBA" id="ARBA00004123"/>
    </source>
</evidence>
<evidence type="ECO:0000259" key="10">
    <source>
        <dbReference type="PROSITE" id="PS50217"/>
    </source>
</evidence>
<keyword evidence="5" id="KW-0238">DNA-binding</keyword>
<accession>A0AAP0IVZ5</accession>
<keyword evidence="7" id="KW-0539">Nucleus</keyword>
<evidence type="ECO:0000256" key="6">
    <source>
        <dbReference type="ARBA" id="ARBA00023163"/>
    </source>
</evidence>
<dbReference type="GO" id="GO:0009845">
    <property type="term" value="P:seed germination"/>
    <property type="evidence" value="ECO:0007669"/>
    <property type="project" value="UniProtKB-ARBA"/>
</dbReference>
<dbReference type="EMBL" id="JBBNAE010000005">
    <property type="protein sequence ID" value="KAK9122779.1"/>
    <property type="molecule type" value="Genomic_DNA"/>
</dbReference>
<dbReference type="GO" id="GO:0043565">
    <property type="term" value="F:sequence-specific DNA binding"/>
    <property type="evidence" value="ECO:0007669"/>
    <property type="project" value="UniProtKB-ARBA"/>
</dbReference>
<comment type="similarity">
    <text evidence="8">Belongs to the bZIP family. ABI5 subfamily.</text>
</comment>
<dbReference type="PANTHER" id="PTHR22952:SF175">
    <property type="entry name" value="PROTEIN ABSCISIC ACID-INSENSITIVE 5"/>
    <property type="match status" value="1"/>
</dbReference>
<dbReference type="InterPro" id="IPR004827">
    <property type="entry name" value="bZIP"/>
</dbReference>
<keyword evidence="6" id="KW-0804">Transcription</keyword>
<comment type="caution">
    <text evidence="11">The sequence shown here is derived from an EMBL/GenBank/DDBJ whole genome shotgun (WGS) entry which is preliminary data.</text>
</comment>
<dbReference type="PANTHER" id="PTHR22952">
    <property type="entry name" value="CAMP-RESPONSE ELEMENT BINDING PROTEIN-RELATED"/>
    <property type="match status" value="1"/>
</dbReference>
<evidence type="ECO:0000256" key="2">
    <source>
        <dbReference type="ARBA" id="ARBA00022553"/>
    </source>
</evidence>
<feature type="compositionally biased region" description="Polar residues" evidence="9">
    <location>
        <begin position="103"/>
        <end position="114"/>
    </location>
</feature>
<gene>
    <name evidence="11" type="ORF">Sjap_012381</name>
</gene>
<comment type="subcellular location">
    <subcellularLocation>
        <location evidence="1">Nucleus</location>
    </subcellularLocation>
</comment>
<feature type="domain" description="BZIP" evidence="10">
    <location>
        <begin position="292"/>
        <end position="344"/>
    </location>
</feature>
<dbReference type="GO" id="GO:0009651">
    <property type="term" value="P:response to salt stress"/>
    <property type="evidence" value="ECO:0007669"/>
    <property type="project" value="UniProtKB-ARBA"/>
</dbReference>
<dbReference type="CDD" id="cd14707">
    <property type="entry name" value="bZIP_plant_BZIP46"/>
    <property type="match status" value="1"/>
</dbReference>
<dbReference type="AlphaFoldDB" id="A0AAP0IVZ5"/>
<dbReference type="Gene3D" id="1.20.5.170">
    <property type="match status" value="1"/>
</dbReference>
<dbReference type="InterPro" id="IPR043452">
    <property type="entry name" value="BZIP46-like"/>
</dbReference>
<dbReference type="GO" id="GO:0005634">
    <property type="term" value="C:nucleus"/>
    <property type="evidence" value="ECO:0007669"/>
    <property type="project" value="UniProtKB-SubCell"/>
</dbReference>
<evidence type="ECO:0000256" key="8">
    <source>
        <dbReference type="ARBA" id="ARBA00061369"/>
    </source>
</evidence>
<dbReference type="PROSITE" id="PS50217">
    <property type="entry name" value="BZIP"/>
    <property type="match status" value="1"/>
</dbReference>
<keyword evidence="3" id="KW-0938">Abscisic acid signaling pathway</keyword>
<sequence>MTNNPTMASETEAHVHGDVVDEPSTMKVQALSSGLGRQSSIYSLTLDEFQSTLENGKNFGSMNMDEFLNNIWTAEENNNNNNQAMHDEDQLAHNNNNNNNNNEQPPLASNQNDPSGPKPLLQTQSSLLRQGSLTLPAPLCRKTVEEVWSEIHKNYQQQPTSTTSTTTTTHQRQPTFGEMTLEDFLIKAGVVRESGQAAGVPVPQQYSSHGLYQGNAGAVEPSFGIGSVMVPGYQGVGETSSGYAGNGNSKRGSGYPVYGGGVVAAAGGGGGNGVSGMRGRKRIIDGPVEKVVERRQRRMIKNRESAARSRARKQAYTVELEAELNQLKEENTHLKRVLAEAEKKRRQELQEEMKEKPPTKAQKALEKLKVLRRTLSTP</sequence>
<dbReference type="FunFam" id="1.20.5.170:FF:000060">
    <property type="entry name" value="protein ABSCISIC ACID-INSENSITIVE 5 isoform X1"/>
    <property type="match status" value="1"/>
</dbReference>
<keyword evidence="2" id="KW-0597">Phosphoprotein</keyword>
<keyword evidence="12" id="KW-1185">Reference proteome</keyword>
<organism evidence="11 12">
    <name type="scientific">Stephania japonica</name>
    <dbReference type="NCBI Taxonomy" id="461633"/>
    <lineage>
        <taxon>Eukaryota</taxon>
        <taxon>Viridiplantae</taxon>
        <taxon>Streptophyta</taxon>
        <taxon>Embryophyta</taxon>
        <taxon>Tracheophyta</taxon>
        <taxon>Spermatophyta</taxon>
        <taxon>Magnoliopsida</taxon>
        <taxon>Ranunculales</taxon>
        <taxon>Menispermaceae</taxon>
        <taxon>Menispermoideae</taxon>
        <taxon>Cissampelideae</taxon>
        <taxon>Stephania</taxon>
    </lineage>
</organism>
<dbReference type="SMART" id="SM00338">
    <property type="entry name" value="BRLZ"/>
    <property type="match status" value="1"/>
</dbReference>
<feature type="region of interest" description="Disordered" evidence="9">
    <location>
        <begin position="1"/>
        <end position="22"/>
    </location>
</feature>
<evidence type="ECO:0000256" key="7">
    <source>
        <dbReference type="ARBA" id="ARBA00023242"/>
    </source>
</evidence>
<feature type="region of interest" description="Disordered" evidence="9">
    <location>
        <begin position="342"/>
        <end position="364"/>
    </location>
</feature>
<proteinExistence type="inferred from homology"/>
<evidence type="ECO:0000313" key="11">
    <source>
        <dbReference type="EMBL" id="KAK9122779.1"/>
    </source>
</evidence>
<keyword evidence="4" id="KW-0805">Transcription regulation</keyword>